<dbReference type="GO" id="GO:0019752">
    <property type="term" value="P:carboxylic acid metabolic process"/>
    <property type="evidence" value="ECO:0007669"/>
    <property type="project" value="UniProtKB-ARBA"/>
</dbReference>
<dbReference type="AlphaFoldDB" id="A0A136Q1F4"/>
<dbReference type="Gene3D" id="3.90.850.10">
    <property type="entry name" value="Fumarylacetoacetase-like, C-terminal domain"/>
    <property type="match status" value="1"/>
</dbReference>
<feature type="domain" description="Rv2993c-like N-terminal" evidence="4">
    <location>
        <begin position="1"/>
        <end position="45"/>
    </location>
</feature>
<evidence type="ECO:0000259" key="3">
    <source>
        <dbReference type="Pfam" id="PF01557"/>
    </source>
</evidence>
<sequence length="250" mass="27702">MKLARVKTEAGIRYAQLRDGKALLLREAPYDGICYSGEELPLEQCGLAVPSEPKNIVAVGLNYRSHAEEIKMELTKEPLIFSKWISSMLDPEGTIIKPRVCKQLDYEAELAFVVKKKCKEVRRGDAAEYILGYTCLNDVTARDLQAVDGQWARCKGFDTFCPFGPWIETEFDPENAHIRAVLNGKVVQDGNTKDFIFDVFELLEYISGFMTLYPGDVVTTGTAGGIGPMEPGDEICVAIDGIGTLRNHIG</sequence>
<dbReference type="PANTHER" id="PTHR11820:SF7">
    <property type="entry name" value="ACYLPYRUVASE FAHD1, MITOCHONDRIAL"/>
    <property type="match status" value="1"/>
</dbReference>
<dbReference type="Pfam" id="PF10370">
    <property type="entry name" value="Rv2993c-like_N"/>
    <property type="match status" value="1"/>
</dbReference>
<dbReference type="GO" id="GO:0046872">
    <property type="term" value="F:metal ion binding"/>
    <property type="evidence" value="ECO:0007669"/>
    <property type="project" value="UniProtKB-KW"/>
</dbReference>
<dbReference type="KEGG" id="cmiu:B1H56_00515"/>
<dbReference type="GO" id="GO:0018773">
    <property type="term" value="F:acetylpyruvate hydrolase activity"/>
    <property type="evidence" value="ECO:0007669"/>
    <property type="project" value="TreeGrafter"/>
</dbReference>
<comment type="caution">
    <text evidence="5">The sequence shown here is derived from an EMBL/GenBank/DDBJ whole genome shotgun (WGS) entry which is preliminary data.</text>
</comment>
<protein>
    <submittedName>
        <fullName evidence="5">FAH family protein</fullName>
    </submittedName>
</protein>
<dbReference type="InterPro" id="IPR036663">
    <property type="entry name" value="Fumarylacetoacetase_C_sf"/>
</dbReference>
<evidence type="ECO:0000256" key="2">
    <source>
        <dbReference type="ARBA" id="ARBA00022723"/>
    </source>
</evidence>
<dbReference type="InterPro" id="IPR018833">
    <property type="entry name" value="Rv2993c-like_N"/>
</dbReference>
<dbReference type="OrthoDB" id="9805307at2"/>
<dbReference type="EMBL" id="LSZW01000064">
    <property type="protein sequence ID" value="KXK64511.1"/>
    <property type="molecule type" value="Genomic_DNA"/>
</dbReference>
<evidence type="ECO:0000256" key="1">
    <source>
        <dbReference type="ARBA" id="ARBA00010211"/>
    </source>
</evidence>
<dbReference type="Proteomes" id="UP000070366">
    <property type="component" value="Unassembled WGS sequence"/>
</dbReference>
<proteinExistence type="inferred from homology"/>
<evidence type="ECO:0000313" key="6">
    <source>
        <dbReference type="Proteomes" id="UP000070366"/>
    </source>
</evidence>
<reference evidence="6" key="1">
    <citation type="submission" date="2016-02" db="EMBL/GenBank/DDBJ databases">
        <authorList>
            <person name="Mitreva M."/>
            <person name="Pepin K.H."/>
            <person name="Mihindukulasuriya K.A."/>
            <person name="Fulton R."/>
            <person name="Fronick C."/>
            <person name="O'Laughlin M."/>
            <person name="Miner T."/>
            <person name="Herter B."/>
            <person name="Rosa B.A."/>
            <person name="Cordes M."/>
            <person name="Tomlinson C."/>
            <person name="Wollam A."/>
            <person name="Palsikar V.B."/>
            <person name="Mardis E.R."/>
            <person name="Wilson R.K."/>
        </authorList>
    </citation>
    <scope>NUCLEOTIDE SEQUENCE [LARGE SCALE GENOMIC DNA]</scope>
    <source>
        <strain evidence="6">DSM 22607</strain>
    </source>
</reference>
<dbReference type="Pfam" id="PF01557">
    <property type="entry name" value="FAA_hydrolase"/>
    <property type="match status" value="1"/>
</dbReference>
<dbReference type="RefSeq" id="WP_066522243.1">
    <property type="nucleotide sequence ID" value="NZ_CABMOF010000007.1"/>
</dbReference>
<dbReference type="InterPro" id="IPR011234">
    <property type="entry name" value="Fumarylacetoacetase-like_C"/>
</dbReference>
<accession>A0A136Q1F4</accession>
<dbReference type="STRING" id="626937.HMPREF3293_02590"/>
<name>A0A136Q1F4_9FIRM</name>
<keyword evidence="2" id="KW-0479">Metal-binding</keyword>
<feature type="domain" description="Fumarylacetoacetase-like C-terminal" evidence="3">
    <location>
        <begin position="56"/>
        <end position="249"/>
    </location>
</feature>
<keyword evidence="6" id="KW-1185">Reference proteome</keyword>
<organism evidence="5 6">
    <name type="scientific">Christensenella minuta</name>
    <dbReference type="NCBI Taxonomy" id="626937"/>
    <lineage>
        <taxon>Bacteria</taxon>
        <taxon>Bacillati</taxon>
        <taxon>Bacillota</taxon>
        <taxon>Clostridia</taxon>
        <taxon>Christensenellales</taxon>
        <taxon>Christensenellaceae</taxon>
        <taxon>Christensenella</taxon>
    </lineage>
</organism>
<gene>
    <name evidence="5" type="ORF">HMPREF3293_02590</name>
</gene>
<dbReference type="PANTHER" id="PTHR11820">
    <property type="entry name" value="ACYLPYRUVASE"/>
    <property type="match status" value="1"/>
</dbReference>
<dbReference type="GO" id="GO:0016853">
    <property type="term" value="F:isomerase activity"/>
    <property type="evidence" value="ECO:0007669"/>
    <property type="project" value="UniProtKB-ARBA"/>
</dbReference>
<evidence type="ECO:0000313" key="5">
    <source>
        <dbReference type="EMBL" id="KXK64511.1"/>
    </source>
</evidence>
<comment type="similarity">
    <text evidence="1">Belongs to the FAH family.</text>
</comment>
<evidence type="ECO:0000259" key="4">
    <source>
        <dbReference type="Pfam" id="PF10370"/>
    </source>
</evidence>
<dbReference type="SUPFAM" id="SSF56529">
    <property type="entry name" value="FAH"/>
    <property type="match status" value="1"/>
</dbReference>
<dbReference type="FunFam" id="3.90.850.10:FF:000002">
    <property type="entry name" value="2-hydroxyhepta-2,4-diene-1,7-dioate isomerase"/>
    <property type="match status" value="1"/>
</dbReference>